<accession>O50145</accession>
<reference evidence="2" key="1">
    <citation type="journal article" date="1997" name="FEMS Microbiol. Lett.">
        <title>Molecular cloning and sequence analysis of the lysR gene from the extremely thermophilic eubacterium, Thermus thermophilus HB27.</title>
        <authorList>
            <person name="Kosuge T."/>
            <person name="Hoshino T."/>
        </authorList>
    </citation>
    <scope>NUCLEOTIDE SEQUENCE</scope>
    <source>
        <strain evidence="2">HB27</strain>
    </source>
</reference>
<protein>
    <submittedName>
        <fullName evidence="2">LysR transcriptional activator</fullName>
    </submittedName>
</protein>
<organism evidence="2">
    <name type="scientific">Thermus thermophilus</name>
    <dbReference type="NCBI Taxonomy" id="274"/>
    <lineage>
        <taxon>Bacteria</taxon>
        <taxon>Thermotogati</taxon>
        <taxon>Deinococcota</taxon>
        <taxon>Deinococci</taxon>
        <taxon>Thermales</taxon>
        <taxon>Thermaceae</taxon>
        <taxon>Thermus</taxon>
    </lineage>
</organism>
<proteinExistence type="predicted"/>
<feature type="region of interest" description="Disordered" evidence="1">
    <location>
        <begin position="147"/>
        <end position="171"/>
    </location>
</feature>
<evidence type="ECO:0000256" key="1">
    <source>
        <dbReference type="SAM" id="MobiDB-lite"/>
    </source>
</evidence>
<dbReference type="EMBL" id="AB006681">
    <property type="protein sequence ID" value="BAA23877.1"/>
    <property type="molecule type" value="Genomic_DNA"/>
</dbReference>
<name>O50145_THETH</name>
<evidence type="ECO:0000313" key="2">
    <source>
        <dbReference type="EMBL" id="BAA23877.1"/>
    </source>
</evidence>
<dbReference type="PIR" id="T43946">
    <property type="entry name" value="T43946"/>
</dbReference>
<sequence>MERVFLSTGHLPGVPQDLPRDVHPGGVHGVFKLHGVVHLVDQKPPLRLKEVHGHHPAPHGLRRPHGKPGDLLGEGAVLRLPAPGGVGDPVGASAVDGGDGPFPHHEDPDVPPGLLHVLLDVEELVLEPPQDLLVLQEGLRRGPVRDLGEEAAPAPDHGLQHHGVAEGLHEP</sequence>
<dbReference type="AlphaFoldDB" id="O50145"/>
<gene>
    <name evidence="2" type="primary">lysR</name>
</gene>